<dbReference type="AlphaFoldDB" id="A0A1M4S481"/>
<dbReference type="InterPro" id="IPR035647">
    <property type="entry name" value="EFG_III/V"/>
</dbReference>
<accession>A0A1M4S481</accession>
<dbReference type="Proteomes" id="UP000184251">
    <property type="component" value="Unassembled WGS sequence"/>
</dbReference>
<keyword evidence="5" id="KW-1185">Reference proteome</keyword>
<dbReference type="EMBL" id="FQTU01000001">
    <property type="protein sequence ID" value="SHE27001.1"/>
    <property type="molecule type" value="Genomic_DNA"/>
</dbReference>
<dbReference type="STRING" id="1120975.SAMN02746064_00006"/>
<evidence type="ECO:0000313" key="4">
    <source>
        <dbReference type="EMBL" id="SHE27001.1"/>
    </source>
</evidence>
<dbReference type="SUPFAM" id="SSF54980">
    <property type="entry name" value="EF-G C-terminal domain-like"/>
    <property type="match status" value="1"/>
</dbReference>
<name>A0A1M4S481_9FIRM</name>
<evidence type="ECO:0000259" key="2">
    <source>
        <dbReference type="Pfam" id="PF01205"/>
    </source>
</evidence>
<proteinExistence type="inferred from homology"/>
<evidence type="ECO:0000256" key="1">
    <source>
        <dbReference type="ARBA" id="ARBA00007665"/>
    </source>
</evidence>
<dbReference type="GO" id="GO:0006446">
    <property type="term" value="P:regulation of translational initiation"/>
    <property type="evidence" value="ECO:0007669"/>
    <property type="project" value="TreeGrafter"/>
</dbReference>
<dbReference type="PANTHER" id="PTHR16301:SF20">
    <property type="entry name" value="IMPACT FAMILY MEMBER YIGZ"/>
    <property type="match status" value="1"/>
</dbReference>
<dbReference type="Pfam" id="PF09186">
    <property type="entry name" value="DUF1949"/>
    <property type="match status" value="1"/>
</dbReference>
<dbReference type="PANTHER" id="PTHR16301">
    <property type="entry name" value="IMPACT-RELATED"/>
    <property type="match status" value="1"/>
</dbReference>
<reference evidence="4 5" key="1">
    <citation type="submission" date="2016-11" db="EMBL/GenBank/DDBJ databases">
        <authorList>
            <person name="Jaros S."/>
            <person name="Januszkiewicz K."/>
            <person name="Wedrychowicz H."/>
        </authorList>
    </citation>
    <scope>NUCLEOTIDE SEQUENCE [LARGE SCALE GENOMIC DNA]</scope>
    <source>
        <strain evidence="4 5">DSM 14828</strain>
    </source>
</reference>
<dbReference type="Gene3D" id="3.30.230.30">
    <property type="entry name" value="Impact, N-terminal domain"/>
    <property type="match status" value="1"/>
</dbReference>
<dbReference type="GO" id="GO:0005737">
    <property type="term" value="C:cytoplasm"/>
    <property type="evidence" value="ECO:0007669"/>
    <property type="project" value="TreeGrafter"/>
</dbReference>
<dbReference type="SUPFAM" id="SSF54211">
    <property type="entry name" value="Ribosomal protein S5 domain 2-like"/>
    <property type="match status" value="1"/>
</dbReference>
<dbReference type="InterPro" id="IPR001498">
    <property type="entry name" value="Impact_N"/>
</dbReference>
<feature type="domain" description="UPF0029" evidence="3">
    <location>
        <begin position="140"/>
        <end position="194"/>
    </location>
</feature>
<dbReference type="InterPro" id="IPR015796">
    <property type="entry name" value="Impact_YigZ-like"/>
</dbReference>
<organism evidence="4 5">
    <name type="scientific">Alkalibacter saccharofermentans DSM 14828</name>
    <dbReference type="NCBI Taxonomy" id="1120975"/>
    <lineage>
        <taxon>Bacteria</taxon>
        <taxon>Bacillati</taxon>
        <taxon>Bacillota</taxon>
        <taxon>Clostridia</taxon>
        <taxon>Eubacteriales</taxon>
        <taxon>Eubacteriaceae</taxon>
        <taxon>Alkalibacter</taxon>
    </lineage>
</organism>
<feature type="domain" description="Impact N-terminal" evidence="2">
    <location>
        <begin position="18"/>
        <end position="123"/>
    </location>
</feature>
<dbReference type="InterPro" id="IPR015269">
    <property type="entry name" value="UPF0029_Impact_C"/>
</dbReference>
<dbReference type="InterPro" id="IPR020568">
    <property type="entry name" value="Ribosomal_Su5_D2-typ_SF"/>
</dbReference>
<dbReference type="NCBIfam" id="TIGR00257">
    <property type="entry name" value="IMPACT_YIGZ"/>
    <property type="match status" value="1"/>
</dbReference>
<dbReference type="InterPro" id="IPR036956">
    <property type="entry name" value="Impact_N_sf"/>
</dbReference>
<protein>
    <submittedName>
        <fullName evidence="4">Uncharacterized protein, YigZ family</fullName>
    </submittedName>
</protein>
<dbReference type="InterPro" id="IPR023582">
    <property type="entry name" value="Impact"/>
</dbReference>
<evidence type="ECO:0000313" key="5">
    <source>
        <dbReference type="Proteomes" id="UP000184251"/>
    </source>
</evidence>
<gene>
    <name evidence="4" type="ORF">SAMN02746064_00006</name>
</gene>
<comment type="similarity">
    <text evidence="1">Belongs to the IMPACT family.</text>
</comment>
<dbReference type="Pfam" id="PF01205">
    <property type="entry name" value="Impact_N"/>
    <property type="match status" value="1"/>
</dbReference>
<sequence>MEDYLTVKGESIREIVVKKSRFIAYCFHIESVDVAEDKIKRIQKLNYKAAHNTFAYAVNPTGDIFKYSDDGEPSLTAGKPIYESIVGRNLTNVLVVVTRYFGGIKLGTGGLVRAYGQAAQEALDEMEIVKMQYNAVFEISTDYSLLGMLQNYFSTFDCVMEGIEYADEVKIKICIPFRQKEQFISGHRELTNGKQKLYSGGEKFIEKIAF</sequence>
<evidence type="ECO:0000259" key="3">
    <source>
        <dbReference type="Pfam" id="PF09186"/>
    </source>
</evidence>